<organism evidence="2 3">
    <name type="scientific">Streptomyces meridianus</name>
    <dbReference type="NCBI Taxonomy" id="2938945"/>
    <lineage>
        <taxon>Bacteria</taxon>
        <taxon>Bacillati</taxon>
        <taxon>Actinomycetota</taxon>
        <taxon>Actinomycetes</taxon>
        <taxon>Kitasatosporales</taxon>
        <taxon>Streptomycetaceae</taxon>
        <taxon>Streptomyces</taxon>
    </lineage>
</organism>
<dbReference type="PROSITE" id="PS51257">
    <property type="entry name" value="PROKAR_LIPOPROTEIN"/>
    <property type="match status" value="1"/>
</dbReference>
<protein>
    <submittedName>
        <fullName evidence="2">Helix-turn-helix domain-containing protein</fullName>
    </submittedName>
</protein>
<accession>A0ABT0XAG8</accession>
<dbReference type="RefSeq" id="WP_251417430.1">
    <property type="nucleotide sequence ID" value="NZ_JAMQGM010000042.1"/>
</dbReference>
<evidence type="ECO:0000259" key="1">
    <source>
        <dbReference type="Pfam" id="PF12728"/>
    </source>
</evidence>
<name>A0ABT0XAG8_9ACTN</name>
<dbReference type="Pfam" id="PF12728">
    <property type="entry name" value="HTH_17"/>
    <property type="match status" value="1"/>
</dbReference>
<gene>
    <name evidence="2" type="ORF">M1E25_19565</name>
</gene>
<evidence type="ECO:0000313" key="3">
    <source>
        <dbReference type="Proteomes" id="UP001167160"/>
    </source>
</evidence>
<evidence type="ECO:0000313" key="2">
    <source>
        <dbReference type="EMBL" id="MCM2579518.1"/>
    </source>
</evidence>
<dbReference type="InterPro" id="IPR041657">
    <property type="entry name" value="HTH_17"/>
</dbReference>
<comment type="caution">
    <text evidence="2">The sequence shown here is derived from an EMBL/GenBank/DDBJ whole genome shotgun (WGS) entry which is preliminary data.</text>
</comment>
<dbReference type="EMBL" id="JAMQGM010000042">
    <property type="protein sequence ID" value="MCM2579518.1"/>
    <property type="molecule type" value="Genomic_DNA"/>
</dbReference>
<sequence length="94" mass="9893">MTTATRLKPLSVDEVRALPAMPTLPQASAACGISRETGYELATRGEFPIPVIKLGRSLKVRHTDLLAFLGLENGDAVGAASPTASVERTTSTNK</sequence>
<feature type="domain" description="Helix-turn-helix" evidence="1">
    <location>
        <begin position="23"/>
        <end position="69"/>
    </location>
</feature>
<proteinExistence type="predicted"/>
<keyword evidence="3" id="KW-1185">Reference proteome</keyword>
<reference evidence="2" key="1">
    <citation type="journal article" date="2023" name="Int. J. Syst. Evol. Microbiol.">
        <title>Streptomyces meridianus sp. nov. isolated from brackish water of the Tagus estuary in Alcochete, Portugal.</title>
        <authorList>
            <person name="Santos J.D.N."/>
            <person name="Klimek D."/>
            <person name="Calusinska M."/>
            <person name="Lobo Da Cunha A."/>
            <person name="Catita J."/>
            <person name="Goncalves H."/>
            <person name="Gonzalez I."/>
            <person name="Reyes F."/>
            <person name="Lage O.M."/>
        </authorList>
    </citation>
    <scope>NUCLEOTIDE SEQUENCE</scope>
    <source>
        <strain evidence="2">MTZ3.1</strain>
    </source>
</reference>
<dbReference type="Proteomes" id="UP001167160">
    <property type="component" value="Unassembled WGS sequence"/>
</dbReference>